<evidence type="ECO:0000256" key="1">
    <source>
        <dbReference type="ARBA" id="ARBA00004123"/>
    </source>
</evidence>
<dbReference type="Proteomes" id="UP000078561">
    <property type="component" value="Unassembled WGS sequence"/>
</dbReference>
<feature type="compositionally biased region" description="Polar residues" evidence="5">
    <location>
        <begin position="40"/>
        <end position="50"/>
    </location>
</feature>
<dbReference type="InterPro" id="IPR050987">
    <property type="entry name" value="AtrR-like"/>
</dbReference>
<dbReference type="PANTHER" id="PTHR46910">
    <property type="entry name" value="TRANSCRIPTION FACTOR PDR1"/>
    <property type="match status" value="1"/>
</dbReference>
<name>A0A163K337_ABSGL</name>
<dbReference type="GO" id="GO:0003677">
    <property type="term" value="F:DNA binding"/>
    <property type="evidence" value="ECO:0007669"/>
    <property type="project" value="UniProtKB-KW"/>
</dbReference>
<feature type="region of interest" description="Disordered" evidence="5">
    <location>
        <begin position="16"/>
        <end position="50"/>
    </location>
</feature>
<evidence type="ECO:0000256" key="4">
    <source>
        <dbReference type="ARBA" id="ARBA00023242"/>
    </source>
</evidence>
<keyword evidence="3" id="KW-0238">DNA-binding</keyword>
<dbReference type="OrthoDB" id="2256548at2759"/>
<sequence>MELVLGSFNGVVIQGKRPRRPKVRKGLGGRAPSLQLKLTDGSTNQPGSQHTDTIQFHAPSTMSLNNSSIDHVTMDTFLHRLDDHSHRWTIEQYDDQQYRINVHSIQDIADFLHSLGRLSLHSSIQSQVMDLQHLSPPTDDDSPPQPPQQQALQKWAPMNLPYIHFHSELYVEVMSPQEEWPRFDSILPVLLDDCVHTFITCMNHYFPVRPKRLLVQWYSSLADPVSDPLVLSIASFWVRHVFIHHPMAQLKHVFDPVVLDSVQSKLARMAKAALADCFDEPHVYHIYALCLCNMTTALPLEQKATNHMLAVRMAAALGIKPLRQDDTDEAAELDSRLWWYLFQIDHFLTESGTLSCSMLDPPSDDYEALSKLRLPTICALDETDETAGVHVWSNVLKIWMIRRRITKTIESVDPHDEAQLTTIYDGALQEIDDWAAGLPPMLQPEVALDPDHFGTLAEACLTVSMERCTDIALISLRLLPTGDVLTPLQRRAVRTMIDAAIELITTRQSVLAFAKCQTWPGDLKRSVEMLMACLKYGDVASRSRIGLMRAARMLRSMAEVRWHDHICTAMLNNIERILSNDGAGTSPRQDRFIPATSTDKPSIKIANHLYEGVMMLDRDMQPRAQYYNPNVSTPHDSFDDLMVFEDVRRYRSL</sequence>
<feature type="compositionally biased region" description="Basic residues" evidence="5">
    <location>
        <begin position="16"/>
        <end position="27"/>
    </location>
</feature>
<dbReference type="PANTHER" id="PTHR46910:SF3">
    <property type="entry name" value="HALOTOLERANCE PROTEIN 9-RELATED"/>
    <property type="match status" value="1"/>
</dbReference>
<accession>A0A163K337</accession>
<evidence type="ECO:0000313" key="6">
    <source>
        <dbReference type="EMBL" id="SAM06186.1"/>
    </source>
</evidence>
<dbReference type="GO" id="GO:0003700">
    <property type="term" value="F:DNA-binding transcription factor activity"/>
    <property type="evidence" value="ECO:0007669"/>
    <property type="project" value="InterPro"/>
</dbReference>
<proteinExistence type="predicted"/>
<dbReference type="InParanoid" id="A0A163K337"/>
<evidence type="ECO:0008006" key="8">
    <source>
        <dbReference type="Google" id="ProtNLM"/>
    </source>
</evidence>
<dbReference type="GO" id="GO:0005634">
    <property type="term" value="C:nucleus"/>
    <property type="evidence" value="ECO:0007669"/>
    <property type="project" value="UniProtKB-SubCell"/>
</dbReference>
<evidence type="ECO:0000313" key="7">
    <source>
        <dbReference type="Proteomes" id="UP000078561"/>
    </source>
</evidence>
<evidence type="ECO:0000256" key="5">
    <source>
        <dbReference type="SAM" id="MobiDB-lite"/>
    </source>
</evidence>
<keyword evidence="2" id="KW-0479">Metal-binding</keyword>
<dbReference type="CDD" id="cd12148">
    <property type="entry name" value="fungal_TF_MHR"/>
    <property type="match status" value="1"/>
</dbReference>
<dbReference type="OMA" id="WYLFQID"/>
<evidence type="ECO:0000256" key="2">
    <source>
        <dbReference type="ARBA" id="ARBA00022723"/>
    </source>
</evidence>
<dbReference type="GO" id="GO:0046872">
    <property type="term" value="F:metal ion binding"/>
    <property type="evidence" value="ECO:0007669"/>
    <property type="project" value="UniProtKB-KW"/>
</dbReference>
<keyword evidence="4" id="KW-0539">Nucleus</keyword>
<gene>
    <name evidence="6" type="primary">ABSGL_12064.1 scaffold 12487</name>
</gene>
<dbReference type="AlphaFoldDB" id="A0A163K337"/>
<comment type="subcellular location">
    <subcellularLocation>
        <location evidence="1">Nucleus</location>
    </subcellularLocation>
</comment>
<dbReference type="EMBL" id="LT554510">
    <property type="protein sequence ID" value="SAM06186.1"/>
    <property type="molecule type" value="Genomic_DNA"/>
</dbReference>
<feature type="region of interest" description="Disordered" evidence="5">
    <location>
        <begin position="132"/>
        <end position="151"/>
    </location>
</feature>
<organism evidence="6">
    <name type="scientific">Absidia glauca</name>
    <name type="common">Pin mould</name>
    <dbReference type="NCBI Taxonomy" id="4829"/>
    <lineage>
        <taxon>Eukaryota</taxon>
        <taxon>Fungi</taxon>
        <taxon>Fungi incertae sedis</taxon>
        <taxon>Mucoromycota</taxon>
        <taxon>Mucoromycotina</taxon>
        <taxon>Mucoromycetes</taxon>
        <taxon>Mucorales</taxon>
        <taxon>Cunninghamellaceae</taxon>
        <taxon>Absidia</taxon>
    </lineage>
</organism>
<keyword evidence="7" id="KW-1185">Reference proteome</keyword>
<reference evidence="6" key="1">
    <citation type="submission" date="2016-04" db="EMBL/GenBank/DDBJ databases">
        <authorList>
            <person name="Evans L.H."/>
            <person name="Alamgir A."/>
            <person name="Owens N."/>
            <person name="Weber N.D."/>
            <person name="Virtaneva K."/>
            <person name="Barbian K."/>
            <person name="Babar A."/>
            <person name="Rosenke K."/>
        </authorList>
    </citation>
    <scope>NUCLEOTIDE SEQUENCE [LARGE SCALE GENOMIC DNA]</scope>
    <source>
        <strain evidence="6">CBS 101.48</strain>
    </source>
</reference>
<protein>
    <recommendedName>
        <fullName evidence="8">Transcription factor domain-containing protein</fullName>
    </recommendedName>
</protein>
<evidence type="ECO:0000256" key="3">
    <source>
        <dbReference type="ARBA" id="ARBA00023125"/>
    </source>
</evidence>